<dbReference type="EMBL" id="CP006652">
    <property type="protein sequence ID" value="AGT10956.1"/>
    <property type="molecule type" value="Genomic_DNA"/>
</dbReference>
<evidence type="ECO:0000259" key="5">
    <source>
        <dbReference type="Pfam" id="PF00149"/>
    </source>
</evidence>
<dbReference type="AlphaFoldDB" id="S5Z0G3"/>
<geneLocation type="plasmid" evidence="6 7">
    <name>pAMI4</name>
</geneLocation>
<gene>
    <name evidence="6" type="ORF">JCM7686_pAMI4p266</name>
</gene>
<dbReference type="PANTHER" id="PTHR42988">
    <property type="entry name" value="PHOSPHOHYDROLASE"/>
    <property type="match status" value="1"/>
</dbReference>
<evidence type="ECO:0000313" key="7">
    <source>
        <dbReference type="Proteomes" id="UP000015480"/>
    </source>
</evidence>
<dbReference type="GO" id="GO:0016787">
    <property type="term" value="F:hydrolase activity"/>
    <property type="evidence" value="ECO:0007669"/>
    <property type="project" value="UniProtKB-KW"/>
</dbReference>
<accession>S5Z0G3</accession>
<evidence type="ECO:0000256" key="3">
    <source>
        <dbReference type="ARBA" id="ARBA00023004"/>
    </source>
</evidence>
<dbReference type="Gene3D" id="3.60.21.10">
    <property type="match status" value="1"/>
</dbReference>
<keyword evidence="1" id="KW-0479">Metal-binding</keyword>
<evidence type="ECO:0000256" key="2">
    <source>
        <dbReference type="ARBA" id="ARBA00022801"/>
    </source>
</evidence>
<reference evidence="6 7" key="1">
    <citation type="journal article" date="2014" name="BMC Genomics">
        <title>Architecture and functions of a multipartite genome of the methylotrophic bacterium Paracoccus aminophilus JCM 7686, containing primary and secondary chromids.</title>
        <authorList>
            <person name="Dziewit L."/>
            <person name="Czarnecki J."/>
            <person name="Wibberg D."/>
            <person name="Radlinska M."/>
            <person name="Mrozek P."/>
            <person name="Szymczak M."/>
            <person name="Schluter A."/>
            <person name="Puhler A."/>
            <person name="Bartosik D."/>
        </authorList>
    </citation>
    <scope>NUCLEOTIDE SEQUENCE [LARGE SCALE GENOMIC DNA]</scope>
    <source>
        <strain evidence="6">JCM 7686</strain>
        <plasmid evidence="7">Plasmid pAMI4</plasmid>
    </source>
</reference>
<dbReference type="PANTHER" id="PTHR42988:SF2">
    <property type="entry name" value="CYCLIC NUCLEOTIDE PHOSPHODIESTERASE CBUA0032-RELATED"/>
    <property type="match status" value="1"/>
</dbReference>
<feature type="domain" description="Calcineurin-like phosphoesterase" evidence="5">
    <location>
        <begin position="5"/>
        <end position="190"/>
    </location>
</feature>
<dbReference type="eggNOG" id="COG1409">
    <property type="taxonomic scope" value="Bacteria"/>
</dbReference>
<keyword evidence="2" id="KW-0378">Hydrolase</keyword>
<name>S5Z0G3_PARAH</name>
<keyword evidence="6" id="KW-0614">Plasmid</keyword>
<dbReference type="KEGG" id="pami:JCM7686_pAMI4p266"/>
<dbReference type="RefSeq" id="WP_020952440.1">
    <property type="nucleotide sequence ID" value="NC_022049.1"/>
</dbReference>
<dbReference type="InterPro" id="IPR004843">
    <property type="entry name" value="Calcineurin-like_PHP"/>
</dbReference>
<dbReference type="InterPro" id="IPR029052">
    <property type="entry name" value="Metallo-depent_PP-like"/>
</dbReference>
<comment type="similarity">
    <text evidence="4">Belongs to the cyclic nucleotide phosphodiesterase class-III family.</text>
</comment>
<evidence type="ECO:0000256" key="1">
    <source>
        <dbReference type="ARBA" id="ARBA00022723"/>
    </source>
</evidence>
<dbReference type="SUPFAM" id="SSF56300">
    <property type="entry name" value="Metallo-dependent phosphatases"/>
    <property type="match status" value="1"/>
</dbReference>
<dbReference type="HOGENOM" id="CLU_070320_2_1_5"/>
<dbReference type="Pfam" id="PF00149">
    <property type="entry name" value="Metallophos"/>
    <property type="match status" value="1"/>
</dbReference>
<dbReference type="InterPro" id="IPR050884">
    <property type="entry name" value="CNP_phosphodiesterase-III"/>
</dbReference>
<keyword evidence="3" id="KW-0408">Iron</keyword>
<sequence>MTLLAQLSDLHLRADGGDPCHDPARALHAAFEVIAGLDLRPEAILMSGDVIDRSAPDYSRALALLRAAPVALWPMPGNHDRPEAFRAAFADWAPFAVDHLSFTQRIGPMRLVALDSNLAGGKGGVDPLRLDWLARVLAESDAPVLLALHHPPFATGLPHLDRQGFAGAEDLARLVAGSAICRVIAGHAHRGIRRSWAGVEASVAPALGHGLGLSFAGAKHLPAPGAPGFELHDLRGATEREGPLVISHQITLATD</sequence>
<dbReference type="PATRIC" id="fig|1367847.3.peg.3910"/>
<proteinExistence type="inferred from homology"/>
<evidence type="ECO:0000256" key="4">
    <source>
        <dbReference type="ARBA" id="ARBA00025742"/>
    </source>
</evidence>
<evidence type="ECO:0000313" key="6">
    <source>
        <dbReference type="EMBL" id="AGT10956.1"/>
    </source>
</evidence>
<keyword evidence="7" id="KW-1185">Reference proteome</keyword>
<dbReference type="OrthoDB" id="651281at2"/>
<protein>
    <submittedName>
        <fullName evidence="6">Metallophosphoesterase</fullName>
    </submittedName>
</protein>
<dbReference type="GO" id="GO:0046872">
    <property type="term" value="F:metal ion binding"/>
    <property type="evidence" value="ECO:0007669"/>
    <property type="project" value="UniProtKB-KW"/>
</dbReference>
<dbReference type="Proteomes" id="UP000015480">
    <property type="component" value="Plasmid pAMI4"/>
</dbReference>
<organism evidence="6 7">
    <name type="scientific">Paracoccus aminophilus JCM 7686</name>
    <dbReference type="NCBI Taxonomy" id="1367847"/>
    <lineage>
        <taxon>Bacteria</taxon>
        <taxon>Pseudomonadati</taxon>
        <taxon>Pseudomonadota</taxon>
        <taxon>Alphaproteobacteria</taxon>
        <taxon>Rhodobacterales</taxon>
        <taxon>Paracoccaceae</taxon>
        <taxon>Paracoccus</taxon>
    </lineage>
</organism>